<name>A0A834MYC8_VESVU</name>
<evidence type="ECO:0000313" key="2">
    <source>
        <dbReference type="EMBL" id="KAF7389075.1"/>
    </source>
</evidence>
<dbReference type="InterPro" id="IPR029071">
    <property type="entry name" value="Ubiquitin-like_domsf"/>
</dbReference>
<sequence>MANVPRNKEISCNRETLGIVIKPKMACDYLGISKECDYFGLKYQNAKGEELWLNLRNPIERQTGGGVVPVRFALRVKFWVPPHLLLQEATRKNYTYHTDYKCTQVSPMEVIASGDPEVYSSAKSNFLDDVPFTISENSDLNTNCRPVGLGLPIAQLSTPEASVTTIKHDRSWFRDSPNYFGVYG</sequence>
<proteinExistence type="predicted"/>
<protein>
    <recommendedName>
        <fullName evidence="1">FERM N-terminal domain-containing protein</fullName>
    </recommendedName>
</protein>
<evidence type="ECO:0000259" key="1">
    <source>
        <dbReference type="Pfam" id="PF09379"/>
    </source>
</evidence>
<dbReference type="SUPFAM" id="SSF54236">
    <property type="entry name" value="Ubiquitin-like"/>
    <property type="match status" value="1"/>
</dbReference>
<organism evidence="2 3">
    <name type="scientific">Vespula vulgaris</name>
    <name type="common">Yellow jacket</name>
    <name type="synonym">Wasp</name>
    <dbReference type="NCBI Taxonomy" id="7454"/>
    <lineage>
        <taxon>Eukaryota</taxon>
        <taxon>Metazoa</taxon>
        <taxon>Ecdysozoa</taxon>
        <taxon>Arthropoda</taxon>
        <taxon>Hexapoda</taxon>
        <taxon>Insecta</taxon>
        <taxon>Pterygota</taxon>
        <taxon>Neoptera</taxon>
        <taxon>Endopterygota</taxon>
        <taxon>Hymenoptera</taxon>
        <taxon>Apocrita</taxon>
        <taxon>Aculeata</taxon>
        <taxon>Vespoidea</taxon>
        <taxon>Vespidae</taxon>
        <taxon>Vespinae</taxon>
        <taxon>Vespula</taxon>
    </lineage>
</organism>
<dbReference type="Pfam" id="PF09379">
    <property type="entry name" value="FERM_N"/>
    <property type="match status" value="1"/>
</dbReference>
<comment type="caution">
    <text evidence="2">The sequence shown here is derived from an EMBL/GenBank/DDBJ whole genome shotgun (WGS) entry which is preliminary data.</text>
</comment>
<dbReference type="AlphaFoldDB" id="A0A834MYC8"/>
<dbReference type="PANTHER" id="PTHR23280">
    <property type="entry name" value="4.1 G PROTEIN"/>
    <property type="match status" value="1"/>
</dbReference>
<gene>
    <name evidence="2" type="ORF">HZH66_010212</name>
</gene>
<dbReference type="Gene3D" id="3.10.20.90">
    <property type="entry name" value="Phosphatidylinositol 3-kinase Catalytic Subunit, Chain A, domain 1"/>
    <property type="match status" value="1"/>
</dbReference>
<keyword evidence="3" id="KW-1185">Reference proteome</keyword>
<feature type="domain" description="FERM N-terminal" evidence="1">
    <location>
        <begin position="25"/>
        <end position="62"/>
    </location>
</feature>
<reference evidence="2" key="1">
    <citation type="journal article" date="2020" name="G3 (Bethesda)">
        <title>High-Quality Assemblies for Three Invasive Social Wasps from the &lt;i&gt;Vespula&lt;/i&gt; Genus.</title>
        <authorList>
            <person name="Harrop T.W.R."/>
            <person name="Guhlin J."/>
            <person name="McLaughlin G.M."/>
            <person name="Permina E."/>
            <person name="Stockwell P."/>
            <person name="Gilligan J."/>
            <person name="Le Lec M.F."/>
            <person name="Gruber M.A.M."/>
            <person name="Quinn O."/>
            <person name="Lovegrove M."/>
            <person name="Duncan E.J."/>
            <person name="Remnant E.J."/>
            <person name="Van Eeckhoven J."/>
            <person name="Graham B."/>
            <person name="Knapp R.A."/>
            <person name="Langford K.W."/>
            <person name="Kronenberg Z."/>
            <person name="Press M.O."/>
            <person name="Eacker S.M."/>
            <person name="Wilson-Rankin E.E."/>
            <person name="Purcell J."/>
            <person name="Lester P.J."/>
            <person name="Dearden P.K."/>
        </authorList>
    </citation>
    <scope>NUCLEOTIDE SEQUENCE</scope>
    <source>
        <strain evidence="2">Marl-1</strain>
    </source>
</reference>
<accession>A0A834MYC8</accession>
<dbReference type="GO" id="GO:0006511">
    <property type="term" value="P:ubiquitin-dependent protein catabolic process"/>
    <property type="evidence" value="ECO:0007669"/>
    <property type="project" value="TreeGrafter"/>
</dbReference>
<dbReference type="PANTHER" id="PTHR23280:SF13">
    <property type="entry name" value="E3 UBIQUITIN-PROTEIN LIGASE MYLIP"/>
    <property type="match status" value="1"/>
</dbReference>
<dbReference type="GO" id="GO:0004842">
    <property type="term" value="F:ubiquitin-protein transferase activity"/>
    <property type="evidence" value="ECO:0007669"/>
    <property type="project" value="TreeGrafter"/>
</dbReference>
<dbReference type="Proteomes" id="UP000614350">
    <property type="component" value="Unassembled WGS sequence"/>
</dbReference>
<dbReference type="EMBL" id="JACSEA010000011">
    <property type="protein sequence ID" value="KAF7389075.1"/>
    <property type="molecule type" value="Genomic_DNA"/>
</dbReference>
<evidence type="ECO:0000313" key="3">
    <source>
        <dbReference type="Proteomes" id="UP000614350"/>
    </source>
</evidence>
<dbReference type="InterPro" id="IPR018979">
    <property type="entry name" value="FERM_N"/>
</dbReference>